<sequence>MNWKDEKKRFACAWAGVMAAVKEEVHMRIHIALAVVAIIAAAIFHISRMEWLILLLTIGSVIALELINTAIERVVDLVMADFHPLAKAAKDIAAGAVLVAAIVSVIVGITIFLPYLV</sequence>
<evidence type="ECO:0000256" key="4">
    <source>
        <dbReference type="ARBA" id="ARBA00022516"/>
    </source>
</evidence>
<keyword evidence="7 17" id="KW-0547">Nucleotide-binding</keyword>
<dbReference type="PATRIC" id="fig|153151.4.peg.3004"/>
<keyword evidence="13" id="KW-0594">Phospholipid biosynthesis</keyword>
<keyword evidence="11" id="KW-0443">Lipid metabolism</keyword>
<evidence type="ECO:0000256" key="16">
    <source>
        <dbReference type="PIRSR" id="PIRSR600829-2"/>
    </source>
</evidence>
<evidence type="ECO:0000256" key="5">
    <source>
        <dbReference type="ARBA" id="ARBA00022679"/>
    </source>
</evidence>
<keyword evidence="4" id="KW-0444">Lipid biosynthesis</keyword>
<keyword evidence="6 19" id="KW-0812">Transmembrane</keyword>
<evidence type="ECO:0000256" key="6">
    <source>
        <dbReference type="ARBA" id="ARBA00022692"/>
    </source>
</evidence>
<evidence type="ECO:0000256" key="10">
    <source>
        <dbReference type="ARBA" id="ARBA00022989"/>
    </source>
</evidence>
<dbReference type="GO" id="GO:0004143">
    <property type="term" value="F:ATP-dependent diacylglycerol kinase activity"/>
    <property type="evidence" value="ECO:0007669"/>
    <property type="project" value="UniProtKB-EC"/>
</dbReference>
<feature type="binding site" evidence="18">
    <location>
        <position position="24"/>
    </location>
    <ligand>
        <name>a divalent metal cation</name>
        <dbReference type="ChEBI" id="CHEBI:60240"/>
    </ligand>
</feature>
<feature type="transmembrane region" description="Helical" evidence="19">
    <location>
        <begin position="52"/>
        <end position="71"/>
    </location>
</feature>
<feature type="binding site" evidence="18">
    <location>
        <position position="72"/>
    </location>
    <ligand>
        <name>a divalent metal cation</name>
        <dbReference type="ChEBI" id="CHEBI:60240"/>
    </ligand>
</feature>
<dbReference type="CDD" id="cd14265">
    <property type="entry name" value="UDPK_IM_like"/>
    <property type="match status" value="1"/>
</dbReference>
<dbReference type="PANTHER" id="PTHR34299:SF1">
    <property type="entry name" value="DIACYLGLYCEROL KINASE"/>
    <property type="match status" value="1"/>
</dbReference>
<comment type="caution">
    <text evidence="20">The sequence shown here is derived from an EMBL/GenBank/DDBJ whole genome shotgun (WGS) entry which is preliminary data.</text>
</comment>
<evidence type="ECO:0000256" key="18">
    <source>
        <dbReference type="PIRSR" id="PIRSR600829-4"/>
    </source>
</evidence>
<dbReference type="InterPro" id="IPR036945">
    <property type="entry name" value="DAGK_sf"/>
</dbReference>
<dbReference type="GO" id="GO:0005524">
    <property type="term" value="F:ATP binding"/>
    <property type="evidence" value="ECO:0007669"/>
    <property type="project" value="UniProtKB-KW"/>
</dbReference>
<evidence type="ECO:0000256" key="11">
    <source>
        <dbReference type="ARBA" id="ARBA00023098"/>
    </source>
</evidence>
<dbReference type="EMBL" id="LQYW01000005">
    <property type="protein sequence ID" value="KYD32946.1"/>
    <property type="molecule type" value="Genomic_DNA"/>
</dbReference>
<keyword evidence="5 20" id="KW-0808">Transferase</keyword>
<accession>A0A150N8G5</accession>
<evidence type="ECO:0000256" key="8">
    <source>
        <dbReference type="ARBA" id="ARBA00022777"/>
    </source>
</evidence>
<name>A0A150N8G5_9BACL</name>
<evidence type="ECO:0000256" key="14">
    <source>
        <dbReference type="ARBA" id="ARBA00023264"/>
    </source>
</evidence>
<comment type="cofactor">
    <cofactor evidence="18">
        <name>Mg(2+)</name>
        <dbReference type="ChEBI" id="CHEBI:18420"/>
    </cofactor>
    <text evidence="18">Mn(2+), Zn(2+), Cd(2+) and Co(2+) support activity to lesser extents.</text>
</comment>
<evidence type="ECO:0000256" key="7">
    <source>
        <dbReference type="ARBA" id="ARBA00022741"/>
    </source>
</evidence>
<proteinExistence type="inferred from homology"/>
<evidence type="ECO:0000256" key="15">
    <source>
        <dbReference type="PIRSR" id="PIRSR600829-1"/>
    </source>
</evidence>
<dbReference type="GO" id="GO:0008654">
    <property type="term" value="P:phospholipid biosynthetic process"/>
    <property type="evidence" value="ECO:0007669"/>
    <property type="project" value="UniProtKB-KW"/>
</dbReference>
<dbReference type="Gene3D" id="1.10.287.3610">
    <property type="match status" value="1"/>
</dbReference>
<gene>
    <name evidence="20" type="ORF">B4110_2751</name>
</gene>
<comment type="similarity">
    <text evidence="2">Belongs to the bacterial diacylglycerol kinase family.</text>
</comment>
<keyword evidence="10 19" id="KW-1133">Transmembrane helix</keyword>
<keyword evidence="9 17" id="KW-0067">ATP-binding</keyword>
<evidence type="ECO:0000256" key="13">
    <source>
        <dbReference type="ARBA" id="ARBA00023209"/>
    </source>
</evidence>
<keyword evidence="18" id="KW-0479">Metal-binding</keyword>
<keyword evidence="3" id="KW-1003">Cell membrane</keyword>
<dbReference type="EC" id="2.7.1.107" evidence="20"/>
<evidence type="ECO:0000256" key="17">
    <source>
        <dbReference type="PIRSR" id="PIRSR600829-3"/>
    </source>
</evidence>
<keyword evidence="8 20" id="KW-0418">Kinase</keyword>
<organism evidence="20 21">
    <name type="scientific">Parageobacillus toebii</name>
    <dbReference type="NCBI Taxonomy" id="153151"/>
    <lineage>
        <taxon>Bacteria</taxon>
        <taxon>Bacillati</taxon>
        <taxon>Bacillota</taxon>
        <taxon>Bacilli</taxon>
        <taxon>Bacillales</taxon>
        <taxon>Anoxybacillaceae</taxon>
        <taxon>Parageobacillus</taxon>
    </lineage>
</organism>
<keyword evidence="18" id="KW-0460">Magnesium</keyword>
<dbReference type="Pfam" id="PF01219">
    <property type="entry name" value="DAGK_prokar"/>
    <property type="match status" value="1"/>
</dbReference>
<dbReference type="PROSITE" id="PS01069">
    <property type="entry name" value="DAGK_PROKAR"/>
    <property type="match status" value="1"/>
</dbReference>
<comment type="subcellular location">
    <subcellularLocation>
        <location evidence="1">Cell membrane</location>
        <topology evidence="1">Multi-pass membrane protein</topology>
    </subcellularLocation>
</comment>
<dbReference type="PANTHER" id="PTHR34299">
    <property type="entry name" value="DIACYLGLYCEROL KINASE"/>
    <property type="match status" value="1"/>
</dbReference>
<evidence type="ECO:0000256" key="12">
    <source>
        <dbReference type="ARBA" id="ARBA00023136"/>
    </source>
</evidence>
<dbReference type="Proteomes" id="UP000075324">
    <property type="component" value="Unassembled WGS sequence"/>
</dbReference>
<reference evidence="20 21" key="1">
    <citation type="submission" date="2016-01" db="EMBL/GenBank/DDBJ databases">
        <title>Draft Genome Sequences of Seven Thermophilic Sporeformers Isolated from Foods.</title>
        <authorList>
            <person name="Berendsen E.M."/>
            <person name="Wells-Bennik M.H."/>
            <person name="Krawcyk A.O."/>
            <person name="De Jong A."/>
            <person name="Holsappel S."/>
            <person name="Eijlander R.T."/>
            <person name="Kuipers O.P."/>
        </authorList>
    </citation>
    <scope>NUCLEOTIDE SEQUENCE [LARGE SCALE GENOMIC DNA]</scope>
    <source>
        <strain evidence="20 21">B4110</strain>
    </source>
</reference>
<feature type="binding site" evidence="17">
    <location>
        <position position="72"/>
    </location>
    <ligand>
        <name>ATP</name>
        <dbReference type="ChEBI" id="CHEBI:30616"/>
    </ligand>
</feature>
<evidence type="ECO:0000256" key="2">
    <source>
        <dbReference type="ARBA" id="ARBA00005967"/>
    </source>
</evidence>
<evidence type="ECO:0000256" key="9">
    <source>
        <dbReference type="ARBA" id="ARBA00022840"/>
    </source>
</evidence>
<dbReference type="RefSeq" id="WP_062677204.1">
    <property type="nucleotide sequence ID" value="NZ_LQYW01000005.1"/>
</dbReference>
<feature type="binding site" evidence="17">
    <location>
        <begin position="90"/>
        <end position="91"/>
    </location>
    <ligand>
        <name>ATP</name>
        <dbReference type="ChEBI" id="CHEBI:30616"/>
    </ligand>
</feature>
<evidence type="ECO:0000256" key="19">
    <source>
        <dbReference type="SAM" id="Phobius"/>
    </source>
</evidence>
<feature type="binding site" evidence="17">
    <location>
        <position position="24"/>
    </location>
    <ligand>
        <name>ATP</name>
        <dbReference type="ChEBI" id="CHEBI:30616"/>
    </ligand>
</feature>
<dbReference type="InterPro" id="IPR033717">
    <property type="entry name" value="UDPK"/>
</dbReference>
<evidence type="ECO:0000313" key="21">
    <source>
        <dbReference type="Proteomes" id="UP000075324"/>
    </source>
</evidence>
<evidence type="ECO:0000256" key="3">
    <source>
        <dbReference type="ARBA" id="ARBA00022475"/>
    </source>
</evidence>
<dbReference type="AlphaFoldDB" id="A0A150N8G5"/>
<feature type="transmembrane region" description="Helical" evidence="19">
    <location>
        <begin position="29"/>
        <end position="46"/>
    </location>
</feature>
<evidence type="ECO:0000256" key="1">
    <source>
        <dbReference type="ARBA" id="ARBA00004651"/>
    </source>
</evidence>
<feature type="active site" description="Proton acceptor" evidence="15">
    <location>
        <position position="65"/>
    </location>
</feature>
<feature type="transmembrane region" description="Helical" evidence="19">
    <location>
        <begin position="92"/>
        <end position="116"/>
    </location>
</feature>
<evidence type="ECO:0000313" key="20">
    <source>
        <dbReference type="EMBL" id="KYD32946.1"/>
    </source>
</evidence>
<keyword evidence="12 19" id="KW-0472">Membrane</keyword>
<keyword evidence="14" id="KW-1208">Phospholipid metabolism</keyword>
<feature type="binding site" evidence="16">
    <location>
        <position position="65"/>
    </location>
    <ligand>
        <name>substrate</name>
    </ligand>
</feature>
<dbReference type="GO" id="GO:0046872">
    <property type="term" value="F:metal ion binding"/>
    <property type="evidence" value="ECO:0007669"/>
    <property type="project" value="UniProtKB-KW"/>
</dbReference>
<dbReference type="GO" id="GO:0005886">
    <property type="term" value="C:plasma membrane"/>
    <property type="evidence" value="ECO:0007669"/>
    <property type="project" value="UniProtKB-SubCell"/>
</dbReference>
<protein>
    <submittedName>
        <fullName evidence="20">Diacylglycerol kinase</fullName>
        <ecNumber evidence="20">2.7.1.107</ecNumber>
    </submittedName>
</protein>
<dbReference type="InterPro" id="IPR000829">
    <property type="entry name" value="DAGK"/>
</dbReference>